<feature type="transmembrane region" description="Helical" evidence="6">
    <location>
        <begin position="20"/>
        <end position="42"/>
    </location>
</feature>
<keyword evidence="2" id="KW-1003">Cell membrane</keyword>
<name>A0A1G8SZY9_9FLAO</name>
<sequence length="429" mass="47671">MNPVSQNFKKVISSSGITLIFRIFGLATSFLSTILITRFFGLANFGNYSLIFTICQACAMIFALGIPAALIKIVGNHNMDLQQARSLLKRGIKITCYFAILPIVIFYAGASFFSTTVFKNELLVPYFVITAIALPLSILHELFLYFFIATRNFIKFNLFMFVLPNLFLIASLLLFYYFDLSGPYTFLAYTIAILLVIILEAIVIFEFKASAKIESSITSKELLATASPMMFSSLLLYLLNWTDVIILGTMVDENQIGIYNVAYKVGTVGFLVIVSFGTIITPMIAQFYGTGNFEGLRKLVQNSTKIIAVLTIPIVAGLIIFSSYILSFFNEDAVQGASTLIIVSIGVLISAVCGNCDQILNMTNNQNILRNITFFCFFLNVVLNLILIPTYGINGSAFASLVTNVVLNVVCMYYIKKKLGFYTFSFNLK</sequence>
<dbReference type="PANTHER" id="PTHR30250">
    <property type="entry name" value="PST FAMILY PREDICTED COLANIC ACID TRANSPORTER"/>
    <property type="match status" value="1"/>
</dbReference>
<feature type="transmembrane region" description="Helical" evidence="6">
    <location>
        <begin position="48"/>
        <end position="73"/>
    </location>
</feature>
<accession>A0A1G8SZY9</accession>
<dbReference type="GO" id="GO:0042910">
    <property type="term" value="F:xenobiotic transmembrane transporter activity"/>
    <property type="evidence" value="ECO:0007669"/>
    <property type="project" value="InterPro"/>
</dbReference>
<dbReference type="Proteomes" id="UP000199580">
    <property type="component" value="Unassembled WGS sequence"/>
</dbReference>
<dbReference type="AlphaFoldDB" id="A0A1G8SZY9"/>
<dbReference type="RefSeq" id="WP_091391963.1">
    <property type="nucleotide sequence ID" value="NZ_BKAI01000002.1"/>
</dbReference>
<evidence type="ECO:0000256" key="1">
    <source>
        <dbReference type="ARBA" id="ARBA00004651"/>
    </source>
</evidence>
<dbReference type="InterPro" id="IPR002528">
    <property type="entry name" value="MATE_fam"/>
</dbReference>
<evidence type="ECO:0000256" key="5">
    <source>
        <dbReference type="ARBA" id="ARBA00023136"/>
    </source>
</evidence>
<keyword evidence="5 6" id="KW-0472">Membrane</keyword>
<proteinExistence type="predicted"/>
<feature type="transmembrane region" description="Helical" evidence="6">
    <location>
        <begin position="94"/>
        <end position="118"/>
    </location>
</feature>
<dbReference type="Pfam" id="PF01554">
    <property type="entry name" value="MatE"/>
    <property type="match status" value="1"/>
</dbReference>
<evidence type="ECO:0000256" key="2">
    <source>
        <dbReference type="ARBA" id="ARBA00022475"/>
    </source>
</evidence>
<evidence type="ECO:0000313" key="8">
    <source>
        <dbReference type="Proteomes" id="UP000199580"/>
    </source>
</evidence>
<feature type="transmembrane region" description="Helical" evidence="6">
    <location>
        <begin position="368"/>
        <end position="391"/>
    </location>
</feature>
<reference evidence="7 8" key="1">
    <citation type="submission" date="2016-10" db="EMBL/GenBank/DDBJ databases">
        <authorList>
            <person name="de Groot N.N."/>
        </authorList>
    </citation>
    <scope>NUCLEOTIDE SEQUENCE [LARGE SCALE GENOMIC DNA]</scope>
    <source>
        <strain evidence="7 8">CGMCC 1.10076</strain>
    </source>
</reference>
<feature type="transmembrane region" description="Helical" evidence="6">
    <location>
        <begin position="333"/>
        <end position="356"/>
    </location>
</feature>
<dbReference type="GO" id="GO:0005886">
    <property type="term" value="C:plasma membrane"/>
    <property type="evidence" value="ECO:0007669"/>
    <property type="project" value="UniProtKB-SubCell"/>
</dbReference>
<dbReference type="InterPro" id="IPR050833">
    <property type="entry name" value="Poly_Biosynth_Transport"/>
</dbReference>
<dbReference type="EMBL" id="FNEZ01000001">
    <property type="protein sequence ID" value="SDJ34862.1"/>
    <property type="molecule type" value="Genomic_DNA"/>
</dbReference>
<dbReference type="PANTHER" id="PTHR30250:SF11">
    <property type="entry name" value="O-ANTIGEN TRANSPORTER-RELATED"/>
    <property type="match status" value="1"/>
</dbReference>
<evidence type="ECO:0000256" key="4">
    <source>
        <dbReference type="ARBA" id="ARBA00022989"/>
    </source>
</evidence>
<feature type="transmembrane region" description="Helical" evidence="6">
    <location>
        <begin position="124"/>
        <end position="146"/>
    </location>
</feature>
<dbReference type="OrthoDB" id="824226at2"/>
<evidence type="ECO:0000256" key="6">
    <source>
        <dbReference type="SAM" id="Phobius"/>
    </source>
</evidence>
<feature type="transmembrane region" description="Helical" evidence="6">
    <location>
        <begin position="261"/>
        <end position="285"/>
    </location>
</feature>
<feature type="transmembrane region" description="Helical" evidence="6">
    <location>
        <begin position="158"/>
        <end position="178"/>
    </location>
</feature>
<dbReference type="GO" id="GO:0015297">
    <property type="term" value="F:antiporter activity"/>
    <property type="evidence" value="ECO:0007669"/>
    <property type="project" value="InterPro"/>
</dbReference>
<feature type="transmembrane region" description="Helical" evidence="6">
    <location>
        <begin position="221"/>
        <end position="241"/>
    </location>
</feature>
<evidence type="ECO:0000313" key="7">
    <source>
        <dbReference type="EMBL" id="SDJ34862.1"/>
    </source>
</evidence>
<dbReference type="STRING" id="1128970.SAMN04487935_0770"/>
<keyword evidence="8" id="KW-1185">Reference proteome</keyword>
<feature type="transmembrane region" description="Helical" evidence="6">
    <location>
        <begin position="306"/>
        <end position="327"/>
    </location>
</feature>
<dbReference type="CDD" id="cd13128">
    <property type="entry name" value="MATE_Wzx_like"/>
    <property type="match status" value="1"/>
</dbReference>
<keyword evidence="3 6" id="KW-0812">Transmembrane</keyword>
<feature type="transmembrane region" description="Helical" evidence="6">
    <location>
        <begin position="397"/>
        <end position="415"/>
    </location>
</feature>
<evidence type="ECO:0000256" key="3">
    <source>
        <dbReference type="ARBA" id="ARBA00022692"/>
    </source>
</evidence>
<protein>
    <submittedName>
        <fullName evidence="7">Membrane protein involved in the export of O-antigen and teichoic acid</fullName>
    </submittedName>
</protein>
<comment type="subcellular location">
    <subcellularLocation>
        <location evidence="1">Cell membrane</location>
        <topology evidence="1">Multi-pass membrane protein</topology>
    </subcellularLocation>
</comment>
<feature type="transmembrane region" description="Helical" evidence="6">
    <location>
        <begin position="184"/>
        <end position="209"/>
    </location>
</feature>
<organism evidence="7 8">
    <name type="scientific">Flavobacterium noncentrifugens</name>
    <dbReference type="NCBI Taxonomy" id="1128970"/>
    <lineage>
        <taxon>Bacteria</taxon>
        <taxon>Pseudomonadati</taxon>
        <taxon>Bacteroidota</taxon>
        <taxon>Flavobacteriia</taxon>
        <taxon>Flavobacteriales</taxon>
        <taxon>Flavobacteriaceae</taxon>
        <taxon>Flavobacterium</taxon>
    </lineage>
</organism>
<gene>
    <name evidence="7" type="ORF">SAMN04487935_0770</name>
</gene>
<keyword evidence="4 6" id="KW-1133">Transmembrane helix</keyword>